<evidence type="ECO:0000313" key="1">
    <source>
        <dbReference type="EMBL" id="QHC61817.1"/>
    </source>
</evidence>
<proteinExistence type="predicted"/>
<dbReference type="Proteomes" id="UP000464597">
    <property type="component" value="Chromosome"/>
</dbReference>
<accession>A0ABX6GWF0</accession>
<sequence length="88" mass="8928">MKVQIESSAYLTGVLMGAGLARLPEVDVCGGAGVDASGEALWLTAVAADVAAGACPLVQAVVASTSRVPPMKLSVRKVFKKSPFVVPD</sequence>
<reference evidence="2" key="1">
    <citation type="submission" date="2019-12" db="EMBL/GenBank/DDBJ databases">
        <title>Complete and draft genome sequences of new strains and members of some known species of the genus Rathayibacter isolated from plants.</title>
        <authorList>
            <person name="Tarlachkov S.V."/>
            <person name="Starodumova I.P."/>
            <person name="Dorofeeva L.V."/>
            <person name="Prisyazhnaya N.V."/>
            <person name="Leyn S."/>
            <person name="Zlamal J."/>
            <person name="Elan M."/>
            <person name="Osterman A.L."/>
            <person name="Nadler S."/>
            <person name="Subbotin S.A."/>
            <person name="Evtushenko L.I."/>
        </authorList>
    </citation>
    <scope>NUCLEOTIDE SEQUENCE [LARGE SCALE GENOMIC DNA]</scope>
    <source>
        <strain evidence="2">VKM Ac-2802</strain>
    </source>
</reference>
<gene>
    <name evidence="1" type="ORF">GSU69_03290</name>
</gene>
<protein>
    <submittedName>
        <fullName evidence="1">Uncharacterized protein</fullName>
    </submittedName>
</protein>
<name>A0ABX6GWF0_9MICO</name>
<organism evidence="1 2">
    <name type="scientific">Rathayibacter festucae</name>
    <dbReference type="NCBI Taxonomy" id="110937"/>
    <lineage>
        <taxon>Bacteria</taxon>
        <taxon>Bacillati</taxon>
        <taxon>Actinomycetota</taxon>
        <taxon>Actinomycetes</taxon>
        <taxon>Micrococcales</taxon>
        <taxon>Microbacteriaceae</taxon>
        <taxon>Rathayibacter</taxon>
    </lineage>
</organism>
<dbReference type="EMBL" id="CP047180">
    <property type="protein sequence ID" value="QHC61817.1"/>
    <property type="molecule type" value="Genomic_DNA"/>
</dbReference>
<dbReference type="RefSeq" id="WP_159422077.1">
    <property type="nucleotide sequence ID" value="NZ_CP047180.1"/>
</dbReference>
<keyword evidence="2" id="KW-1185">Reference proteome</keyword>
<evidence type="ECO:0000313" key="2">
    <source>
        <dbReference type="Proteomes" id="UP000464597"/>
    </source>
</evidence>